<evidence type="ECO:0000256" key="2">
    <source>
        <dbReference type="ARBA" id="ARBA00022801"/>
    </source>
</evidence>
<gene>
    <name evidence="5" type="ORF">ACFYXI_19845</name>
</gene>
<evidence type="ECO:0000313" key="5">
    <source>
        <dbReference type="EMBL" id="MFF3667849.1"/>
    </source>
</evidence>
<dbReference type="RefSeq" id="WP_387413067.1">
    <property type="nucleotide sequence ID" value="NZ_JBIASD010000012.1"/>
</dbReference>
<comment type="similarity">
    <text evidence="1">Belongs to the peptidase S33 family.</text>
</comment>
<accession>A0ABW6SS80</accession>
<keyword evidence="6" id="KW-1185">Reference proteome</keyword>
<proteinExistence type="inferred from homology"/>
<dbReference type="Pfam" id="PF00561">
    <property type="entry name" value="Abhydrolase_1"/>
    <property type="match status" value="1"/>
</dbReference>
<feature type="signal peptide" evidence="3">
    <location>
        <begin position="1"/>
        <end position="38"/>
    </location>
</feature>
<comment type="caution">
    <text evidence="5">The sequence shown here is derived from an EMBL/GenBank/DDBJ whole genome shotgun (WGS) entry which is preliminary data.</text>
</comment>
<dbReference type="Gene3D" id="3.40.50.1820">
    <property type="entry name" value="alpha/beta hydrolase"/>
    <property type="match status" value="1"/>
</dbReference>
<dbReference type="InterPro" id="IPR000073">
    <property type="entry name" value="AB_hydrolase_1"/>
</dbReference>
<dbReference type="Proteomes" id="UP001602013">
    <property type="component" value="Unassembled WGS sequence"/>
</dbReference>
<dbReference type="PANTHER" id="PTHR43248:SF25">
    <property type="entry name" value="AB HYDROLASE-1 DOMAIN-CONTAINING PROTEIN-RELATED"/>
    <property type="match status" value="1"/>
</dbReference>
<evidence type="ECO:0000313" key="6">
    <source>
        <dbReference type="Proteomes" id="UP001602013"/>
    </source>
</evidence>
<dbReference type="PANTHER" id="PTHR43248">
    <property type="entry name" value="2-SUCCINYL-6-HYDROXY-2,4-CYCLOHEXADIENE-1-CARBOXYLATE SYNTHASE"/>
    <property type="match status" value="1"/>
</dbReference>
<feature type="domain" description="AB hydrolase-1" evidence="4">
    <location>
        <begin position="103"/>
        <end position="470"/>
    </location>
</feature>
<dbReference type="EMBL" id="JBIASD010000012">
    <property type="protein sequence ID" value="MFF3667849.1"/>
    <property type="molecule type" value="Genomic_DNA"/>
</dbReference>
<evidence type="ECO:0000259" key="4">
    <source>
        <dbReference type="Pfam" id="PF00561"/>
    </source>
</evidence>
<reference evidence="5 6" key="1">
    <citation type="submission" date="2024-10" db="EMBL/GenBank/DDBJ databases">
        <title>The Natural Products Discovery Center: Release of the First 8490 Sequenced Strains for Exploring Actinobacteria Biosynthetic Diversity.</title>
        <authorList>
            <person name="Kalkreuter E."/>
            <person name="Kautsar S.A."/>
            <person name="Yang D."/>
            <person name="Bader C.D."/>
            <person name="Teijaro C.N."/>
            <person name="Fluegel L."/>
            <person name="Davis C.M."/>
            <person name="Simpson J.R."/>
            <person name="Lauterbach L."/>
            <person name="Steele A.D."/>
            <person name="Gui C."/>
            <person name="Meng S."/>
            <person name="Li G."/>
            <person name="Viehrig K."/>
            <person name="Ye F."/>
            <person name="Su P."/>
            <person name="Kiefer A.F."/>
            <person name="Nichols A."/>
            <person name="Cepeda A.J."/>
            <person name="Yan W."/>
            <person name="Fan B."/>
            <person name="Jiang Y."/>
            <person name="Adhikari A."/>
            <person name="Zheng C.-J."/>
            <person name="Schuster L."/>
            <person name="Cowan T.M."/>
            <person name="Smanski M.J."/>
            <person name="Chevrette M.G."/>
            <person name="De Carvalho L.P.S."/>
            <person name="Shen B."/>
        </authorList>
    </citation>
    <scope>NUCLEOTIDE SEQUENCE [LARGE SCALE GENOMIC DNA]</scope>
    <source>
        <strain evidence="5 6">NPDC002173</strain>
    </source>
</reference>
<evidence type="ECO:0000256" key="3">
    <source>
        <dbReference type="SAM" id="SignalP"/>
    </source>
</evidence>
<evidence type="ECO:0000256" key="1">
    <source>
        <dbReference type="ARBA" id="ARBA00010088"/>
    </source>
</evidence>
<dbReference type="GO" id="GO:0016787">
    <property type="term" value="F:hydrolase activity"/>
    <property type="evidence" value="ECO:0007669"/>
    <property type="project" value="UniProtKB-KW"/>
</dbReference>
<keyword evidence="2 5" id="KW-0378">Hydrolase</keyword>
<sequence length="509" mass="53632">MRIPRAIARSSAFRVRGGRASLAALAALLCLPAFPAAAAPSPAASSPAGARAVSWVPCDPPDEGARCGTVTVPTDWDHPSASGTAQVRIAVRPARDQARRVGVLMFNPGGPGAGAADIAARKDWAEVWLPPALLDRFDVVGVDPRGVPGSTPVACADPVNPEVSRFPRTRAEVRGLVAANSAFAASCLQRTGPLAAHLDTDTVARDLDAVRAALGEPTISFLGVSYGTMLAQAYAERYPSRVRALVLDGVVDRSLPAARLVLDGAAAVQDGLARFAARCAATEACVLRGKDVTAELRRMYARAERGEVRAGGRAVTAEELRLAVNDGLNTPLVDGMLAAGIRDVTDKGDATTLTSLSRYQVRDEYARYRAIICQDVPRVRPDALVGLADTVKRRGPSLHGASEMWDIVSGCAGLPRPARWTPHAWRVPATVTPLILSGAHDVATPRRWAESVHRRLPGSTLVRWNGDGHAAWPMHNRCAMTAAVTYLTDLTPPASTACPADPAQAGRAS</sequence>
<feature type="chain" id="PRO_5045340843" evidence="3">
    <location>
        <begin position="39"/>
        <end position="509"/>
    </location>
</feature>
<dbReference type="InterPro" id="IPR029058">
    <property type="entry name" value="AB_hydrolase_fold"/>
</dbReference>
<protein>
    <submittedName>
        <fullName evidence="5">Alpha/beta hydrolase</fullName>
    </submittedName>
</protein>
<dbReference type="InterPro" id="IPR051601">
    <property type="entry name" value="Serine_prot/Carboxylest_S33"/>
</dbReference>
<name>A0ABW6SS80_9ACTN</name>
<dbReference type="SUPFAM" id="SSF53474">
    <property type="entry name" value="alpha/beta-Hydrolases"/>
    <property type="match status" value="1"/>
</dbReference>
<keyword evidence="3" id="KW-0732">Signal</keyword>
<organism evidence="5 6">
    <name type="scientific">Microtetraspora malaysiensis</name>
    <dbReference type="NCBI Taxonomy" id="161358"/>
    <lineage>
        <taxon>Bacteria</taxon>
        <taxon>Bacillati</taxon>
        <taxon>Actinomycetota</taxon>
        <taxon>Actinomycetes</taxon>
        <taxon>Streptosporangiales</taxon>
        <taxon>Streptosporangiaceae</taxon>
        <taxon>Microtetraspora</taxon>
    </lineage>
</organism>